<dbReference type="PANTHER" id="PTHR34581:SF2">
    <property type="entry name" value="PTS SYSTEM N,N'-DIACETYLCHITOBIOSE-SPECIFIC EIIB COMPONENT"/>
    <property type="match status" value="1"/>
</dbReference>
<keyword evidence="2" id="KW-0597">Phosphoprotein</keyword>
<keyword evidence="5" id="KW-0598">Phosphotransferase system</keyword>
<keyword evidence="3 9" id="KW-0762">Sugar transport</keyword>
<dbReference type="Proteomes" id="UP001276902">
    <property type="component" value="Unassembled WGS sequence"/>
</dbReference>
<dbReference type="EMBL" id="JALDAW010000013">
    <property type="protein sequence ID" value="MDY5168246.1"/>
    <property type="molecule type" value="Genomic_DNA"/>
</dbReference>
<dbReference type="InterPro" id="IPR003501">
    <property type="entry name" value="PTS_EIIB_2/3"/>
</dbReference>
<dbReference type="InterPro" id="IPR051819">
    <property type="entry name" value="PTS_sugar-specific_EIIB"/>
</dbReference>
<name>A0AB35UN48_9FIRM</name>
<comment type="caution">
    <text evidence="9">The sequence shown here is derived from an EMBL/GenBank/DDBJ whole genome shotgun (WGS) entry which is preliminary data.</text>
</comment>
<dbReference type="PANTHER" id="PTHR34581">
    <property type="entry name" value="PTS SYSTEM N,N'-DIACETYLCHITOBIOSE-SPECIFIC EIIB COMPONENT"/>
    <property type="match status" value="1"/>
</dbReference>
<reference evidence="9" key="1">
    <citation type="submission" date="2022-03" db="EMBL/GenBank/DDBJ databases">
        <title>First case of bacteraemia caused by Dielma fastidiosa in a patient hospitalised with diverticulitis.</title>
        <authorList>
            <person name="Forman-Ankjaer B."/>
            <person name="Hvid-Jensen F."/>
            <person name="Kobel C.M."/>
            <person name="Greve T."/>
        </authorList>
    </citation>
    <scope>NUCLEOTIDE SEQUENCE</scope>
    <source>
        <strain evidence="9">AUH_DF_2021</strain>
    </source>
</reference>
<organism evidence="9 10">
    <name type="scientific">Dielma fastidiosa</name>
    <dbReference type="NCBI Taxonomy" id="1034346"/>
    <lineage>
        <taxon>Bacteria</taxon>
        <taxon>Bacillati</taxon>
        <taxon>Bacillota</taxon>
        <taxon>Erysipelotrichia</taxon>
        <taxon>Erysipelotrichales</taxon>
        <taxon>Erysipelotrichaceae</taxon>
        <taxon>Dielma</taxon>
    </lineage>
</organism>
<dbReference type="AlphaFoldDB" id="A0AB35UN48"/>
<evidence type="ECO:0000256" key="5">
    <source>
        <dbReference type="ARBA" id="ARBA00022683"/>
    </source>
</evidence>
<dbReference type="CDD" id="cd05564">
    <property type="entry name" value="PTS_IIB_chitobiose_lichenan"/>
    <property type="match status" value="1"/>
</dbReference>
<evidence type="ECO:0000256" key="6">
    <source>
        <dbReference type="ARBA" id="ARBA00022777"/>
    </source>
</evidence>
<dbReference type="InterPro" id="IPR036095">
    <property type="entry name" value="PTS_EIIB-like_sf"/>
</dbReference>
<feature type="modified residue" description="Phosphocysteine; by EIIA" evidence="7">
    <location>
        <position position="8"/>
    </location>
</feature>
<keyword evidence="6" id="KW-0418">Kinase</keyword>
<dbReference type="GO" id="GO:0016301">
    <property type="term" value="F:kinase activity"/>
    <property type="evidence" value="ECO:0007669"/>
    <property type="project" value="UniProtKB-KW"/>
</dbReference>
<evidence type="ECO:0000256" key="3">
    <source>
        <dbReference type="ARBA" id="ARBA00022597"/>
    </source>
</evidence>
<evidence type="ECO:0000313" key="10">
    <source>
        <dbReference type="Proteomes" id="UP001276902"/>
    </source>
</evidence>
<proteinExistence type="predicted"/>
<evidence type="ECO:0000256" key="7">
    <source>
        <dbReference type="PROSITE-ProRule" id="PRU00423"/>
    </source>
</evidence>
<feature type="domain" description="PTS EIIB type-3" evidence="8">
    <location>
        <begin position="1"/>
        <end position="100"/>
    </location>
</feature>
<evidence type="ECO:0000256" key="2">
    <source>
        <dbReference type="ARBA" id="ARBA00022553"/>
    </source>
</evidence>
<dbReference type="RefSeq" id="WP_118454622.1">
    <property type="nucleotide sequence ID" value="NZ_CAJKDA010000020.1"/>
</dbReference>
<evidence type="ECO:0000256" key="1">
    <source>
        <dbReference type="ARBA" id="ARBA00022448"/>
    </source>
</evidence>
<dbReference type="InterPro" id="IPR013012">
    <property type="entry name" value="PTS_EIIB_3"/>
</dbReference>
<sequence length="100" mass="10956">MKKIVLLCAGGMSTSLMVTKMKDYADSIGFECEINAYAVNTAAKNAKDADMILLGPQVRFSMDEIKVQCPGVPVEAMDMMDYGMMKGEKVMKHVLEVIGK</sequence>
<dbReference type="Gene3D" id="3.40.50.2300">
    <property type="match status" value="1"/>
</dbReference>
<protein>
    <submittedName>
        <fullName evidence="9">PTS sugar transporter subunit IIB</fullName>
    </submittedName>
</protein>
<evidence type="ECO:0000259" key="8">
    <source>
        <dbReference type="PROSITE" id="PS51100"/>
    </source>
</evidence>
<dbReference type="GO" id="GO:0008982">
    <property type="term" value="F:protein-N(PI)-phosphohistidine-sugar phosphotransferase activity"/>
    <property type="evidence" value="ECO:0007669"/>
    <property type="project" value="InterPro"/>
</dbReference>
<evidence type="ECO:0000313" key="9">
    <source>
        <dbReference type="EMBL" id="MDY5168246.1"/>
    </source>
</evidence>
<keyword evidence="1" id="KW-0813">Transport</keyword>
<gene>
    <name evidence="9" type="ORF">MQE39_08975</name>
</gene>
<accession>A0AB35UN48</accession>
<dbReference type="GO" id="GO:0009401">
    <property type="term" value="P:phosphoenolpyruvate-dependent sugar phosphotransferase system"/>
    <property type="evidence" value="ECO:0007669"/>
    <property type="project" value="UniProtKB-KW"/>
</dbReference>
<dbReference type="SUPFAM" id="SSF52794">
    <property type="entry name" value="PTS system IIB component-like"/>
    <property type="match status" value="1"/>
</dbReference>
<dbReference type="Pfam" id="PF02302">
    <property type="entry name" value="PTS_IIB"/>
    <property type="match status" value="1"/>
</dbReference>
<evidence type="ECO:0000256" key="4">
    <source>
        <dbReference type="ARBA" id="ARBA00022679"/>
    </source>
</evidence>
<dbReference type="PROSITE" id="PS51100">
    <property type="entry name" value="PTS_EIIB_TYPE_3"/>
    <property type="match status" value="1"/>
</dbReference>
<dbReference type="GeneID" id="94441011"/>
<keyword evidence="4" id="KW-0808">Transferase</keyword>